<dbReference type="EMBL" id="CM044707">
    <property type="protein sequence ID" value="KAI5655631.1"/>
    <property type="molecule type" value="Genomic_DNA"/>
</dbReference>
<proteinExistence type="predicted"/>
<evidence type="ECO:0000313" key="1">
    <source>
        <dbReference type="EMBL" id="KAI5655631.1"/>
    </source>
</evidence>
<comment type="caution">
    <text evidence="1">The sequence shown here is derived from an EMBL/GenBank/DDBJ whole genome shotgun (WGS) entry which is preliminary data.</text>
</comment>
<keyword evidence="2" id="KW-1185">Reference proteome</keyword>
<organism evidence="1 2">
    <name type="scientific">Catharanthus roseus</name>
    <name type="common">Madagascar periwinkle</name>
    <name type="synonym">Vinca rosea</name>
    <dbReference type="NCBI Taxonomy" id="4058"/>
    <lineage>
        <taxon>Eukaryota</taxon>
        <taxon>Viridiplantae</taxon>
        <taxon>Streptophyta</taxon>
        <taxon>Embryophyta</taxon>
        <taxon>Tracheophyta</taxon>
        <taxon>Spermatophyta</taxon>
        <taxon>Magnoliopsida</taxon>
        <taxon>eudicotyledons</taxon>
        <taxon>Gunneridae</taxon>
        <taxon>Pentapetalae</taxon>
        <taxon>asterids</taxon>
        <taxon>lamiids</taxon>
        <taxon>Gentianales</taxon>
        <taxon>Apocynaceae</taxon>
        <taxon>Rauvolfioideae</taxon>
        <taxon>Vinceae</taxon>
        <taxon>Catharanthinae</taxon>
        <taxon>Catharanthus</taxon>
    </lineage>
</organism>
<protein>
    <submittedName>
        <fullName evidence="1">Uncharacterized protein</fullName>
    </submittedName>
</protein>
<evidence type="ECO:0000313" key="2">
    <source>
        <dbReference type="Proteomes" id="UP001060085"/>
    </source>
</evidence>
<gene>
    <name evidence="1" type="ORF">M9H77_32818</name>
</gene>
<name>A0ACC0A4D8_CATRO</name>
<sequence>MAVGRSTTSLIVSRPSIFSLDSVRCLFRIPLPEAKTCASSGVHYRLVSRGISYSPVRCAAASKRASDGGKKAPARLAQVHEFLNAANERALAAGDEPTPKITLDRVSVSFARSGGPGGQNVNKVNTKVDMRFNVKNADWLSDRIKERIMQMEKNRINRDGELVISSTKTRTQKDNIEDALAKLQVFIRQIKKFQEIIDSAAYVPPPPSEETVKRINKLAAVGEQKRLDKKKAHSQKKALRRSRDSWD</sequence>
<dbReference type="Proteomes" id="UP001060085">
    <property type="component" value="Linkage Group LG07"/>
</dbReference>
<accession>A0ACC0A4D8</accession>
<reference evidence="2" key="1">
    <citation type="journal article" date="2023" name="Nat. Plants">
        <title>Single-cell RNA sequencing provides a high-resolution roadmap for understanding the multicellular compartmentation of specialized metabolism.</title>
        <authorList>
            <person name="Sun S."/>
            <person name="Shen X."/>
            <person name="Li Y."/>
            <person name="Li Y."/>
            <person name="Wang S."/>
            <person name="Li R."/>
            <person name="Zhang H."/>
            <person name="Shen G."/>
            <person name="Guo B."/>
            <person name="Wei J."/>
            <person name="Xu J."/>
            <person name="St-Pierre B."/>
            <person name="Chen S."/>
            <person name="Sun C."/>
        </authorList>
    </citation>
    <scope>NUCLEOTIDE SEQUENCE [LARGE SCALE GENOMIC DNA]</scope>
</reference>